<protein>
    <submittedName>
        <fullName evidence="2">Uncharacterized protein</fullName>
    </submittedName>
</protein>
<organism evidence="2 3">
    <name type="scientific">Candidatus Shapirobacteria bacterium RIFOXYB1_FULL_38_38</name>
    <dbReference type="NCBI Taxonomy" id="1802151"/>
    <lineage>
        <taxon>Bacteria</taxon>
        <taxon>Candidatus Shapironibacteriota</taxon>
    </lineage>
</organism>
<evidence type="ECO:0000313" key="3">
    <source>
        <dbReference type="Proteomes" id="UP000179812"/>
    </source>
</evidence>
<reference evidence="2 3" key="1">
    <citation type="journal article" date="2016" name="Nat. Commun.">
        <title>Thousands of microbial genomes shed light on interconnected biogeochemical processes in an aquifer system.</title>
        <authorList>
            <person name="Anantharaman K."/>
            <person name="Brown C.T."/>
            <person name="Hug L.A."/>
            <person name="Sharon I."/>
            <person name="Castelle C.J."/>
            <person name="Probst A.J."/>
            <person name="Thomas B.C."/>
            <person name="Singh A."/>
            <person name="Wilkins M.J."/>
            <person name="Karaoz U."/>
            <person name="Brodie E.L."/>
            <person name="Williams K.H."/>
            <person name="Hubbard S.S."/>
            <person name="Banfield J.F."/>
        </authorList>
    </citation>
    <scope>NUCLEOTIDE SEQUENCE [LARGE SCALE GENOMIC DNA]</scope>
</reference>
<keyword evidence="1" id="KW-1133">Transmembrane helix</keyword>
<sequence>MEIINNYILLATKFIFLLGTLIYFIFALIVVKQTTTLSRSVYDKFNSILIIFSYTHLVFSFFLILLTFIIL</sequence>
<gene>
    <name evidence="2" type="ORF">A2367_03695</name>
</gene>
<dbReference type="Pfam" id="PF18901">
    <property type="entry name" value="DUF5657"/>
    <property type="match status" value="1"/>
</dbReference>
<proteinExistence type="predicted"/>
<keyword evidence="1" id="KW-0472">Membrane</keyword>
<feature type="transmembrane region" description="Helical" evidence="1">
    <location>
        <begin position="7"/>
        <end position="31"/>
    </location>
</feature>
<accession>A0A1F7SQQ9</accession>
<dbReference type="AlphaFoldDB" id="A0A1F7SQQ9"/>
<dbReference type="EMBL" id="MGDL01000052">
    <property type="protein sequence ID" value="OGL56073.1"/>
    <property type="molecule type" value="Genomic_DNA"/>
</dbReference>
<feature type="transmembrane region" description="Helical" evidence="1">
    <location>
        <begin position="51"/>
        <end position="70"/>
    </location>
</feature>
<evidence type="ECO:0000256" key="1">
    <source>
        <dbReference type="SAM" id="Phobius"/>
    </source>
</evidence>
<dbReference type="InterPro" id="IPR043716">
    <property type="entry name" value="DUF5657"/>
</dbReference>
<dbReference type="Proteomes" id="UP000179812">
    <property type="component" value="Unassembled WGS sequence"/>
</dbReference>
<name>A0A1F7SQQ9_9BACT</name>
<evidence type="ECO:0000313" key="2">
    <source>
        <dbReference type="EMBL" id="OGL56073.1"/>
    </source>
</evidence>
<keyword evidence="1" id="KW-0812">Transmembrane</keyword>
<comment type="caution">
    <text evidence="2">The sequence shown here is derived from an EMBL/GenBank/DDBJ whole genome shotgun (WGS) entry which is preliminary data.</text>
</comment>